<feature type="compositionally biased region" description="Basic and acidic residues" evidence="1">
    <location>
        <begin position="96"/>
        <end position="108"/>
    </location>
</feature>
<name>A0A7S4SWM6_9STRA</name>
<organism evidence="2">
    <name type="scientific">Ditylum brightwellii</name>
    <dbReference type="NCBI Taxonomy" id="49249"/>
    <lineage>
        <taxon>Eukaryota</taxon>
        <taxon>Sar</taxon>
        <taxon>Stramenopiles</taxon>
        <taxon>Ochrophyta</taxon>
        <taxon>Bacillariophyta</taxon>
        <taxon>Mediophyceae</taxon>
        <taxon>Lithodesmiophycidae</taxon>
        <taxon>Lithodesmiales</taxon>
        <taxon>Lithodesmiaceae</taxon>
        <taxon>Ditylum</taxon>
    </lineage>
</organism>
<sequence>MAEPHTLRSLVAMAGEHPFAASKRALIASASSLNISLSIAQLERVFSACLYSRATFDNETDKRQKKKRYFSLFVFATYNSTQKQKRKRASRGHAPISERTDALEQRHQ</sequence>
<feature type="region of interest" description="Disordered" evidence="1">
    <location>
        <begin position="81"/>
        <end position="108"/>
    </location>
</feature>
<evidence type="ECO:0000313" key="2">
    <source>
        <dbReference type="EMBL" id="CAE4658208.1"/>
    </source>
</evidence>
<protein>
    <submittedName>
        <fullName evidence="2">Uncharacterized protein</fullName>
    </submittedName>
</protein>
<accession>A0A7S4SWM6</accession>
<gene>
    <name evidence="2" type="ORF">DBRI00130_LOCUS40079</name>
</gene>
<dbReference type="AlphaFoldDB" id="A0A7S4SWM6"/>
<dbReference type="EMBL" id="HBNS01055398">
    <property type="protein sequence ID" value="CAE4658208.1"/>
    <property type="molecule type" value="Transcribed_RNA"/>
</dbReference>
<proteinExistence type="predicted"/>
<reference evidence="2" key="1">
    <citation type="submission" date="2021-01" db="EMBL/GenBank/DDBJ databases">
        <authorList>
            <person name="Corre E."/>
            <person name="Pelletier E."/>
            <person name="Niang G."/>
            <person name="Scheremetjew M."/>
            <person name="Finn R."/>
            <person name="Kale V."/>
            <person name="Holt S."/>
            <person name="Cochrane G."/>
            <person name="Meng A."/>
            <person name="Brown T."/>
            <person name="Cohen L."/>
        </authorList>
    </citation>
    <scope>NUCLEOTIDE SEQUENCE</scope>
    <source>
        <strain evidence="2">GSO104</strain>
    </source>
</reference>
<evidence type="ECO:0000256" key="1">
    <source>
        <dbReference type="SAM" id="MobiDB-lite"/>
    </source>
</evidence>